<protein>
    <recommendedName>
        <fullName evidence="1">Siphovirus-type tail component C-terminal domain-containing protein</fullName>
    </recommendedName>
</protein>
<dbReference type="RefSeq" id="WP_123644858.1">
    <property type="nucleotide sequence ID" value="NZ_QRAJ01000004.1"/>
</dbReference>
<accession>A0A423UDZ7</accession>
<dbReference type="Pfam" id="PF22768">
    <property type="entry name" value="SPP1_Dit"/>
    <property type="match status" value="1"/>
</dbReference>
<proteinExistence type="predicted"/>
<sequence length="278" mass="29132">MKITIGGITASSDASRGWILAKLSGWLSLTESKADEVERPQAHGAFDPGTDWRTGAGFTVTLSYHGENPAELELALRELKGIAKSDALIDCMVETDAGVTSRMVSVRKIDIPGLTFMNFMSGIAVDLLAPDPFAYGASSNASTGLPKAGGGVRFPMQFPADFGVAGDAGRAVFTNTGTAPTPLKFKVSGGMSDGFSLRCVETGDTLTFKRPLDVSDYVLLDSSDASVLLNGVSPVSGFLVQDDWWTVPPGGTCTVQFNSIGVVYGVPTLELSGAPAYF</sequence>
<gene>
    <name evidence="2" type="ORF">BMONG18_0933</name>
</gene>
<comment type="caution">
    <text evidence="2">The sequence shown here is derived from an EMBL/GenBank/DDBJ whole genome shotgun (WGS) entry which is preliminary data.</text>
</comment>
<name>A0A423UDZ7_9BIFI</name>
<organism evidence="2 3">
    <name type="scientific">Bifidobacterium mongoliense</name>
    <dbReference type="NCBI Taxonomy" id="518643"/>
    <lineage>
        <taxon>Bacteria</taxon>
        <taxon>Bacillati</taxon>
        <taxon>Actinomycetota</taxon>
        <taxon>Actinomycetes</taxon>
        <taxon>Bifidobacteriales</taxon>
        <taxon>Bifidobacteriaceae</taxon>
        <taxon>Bifidobacterium</taxon>
    </lineage>
</organism>
<dbReference type="AlphaFoldDB" id="A0A423UDZ7"/>
<dbReference type="InterPro" id="IPR054738">
    <property type="entry name" value="Siphovirus-type_tail_C"/>
</dbReference>
<evidence type="ECO:0000313" key="2">
    <source>
        <dbReference type="EMBL" id="ROT86934.1"/>
    </source>
</evidence>
<feature type="domain" description="Siphovirus-type tail component C-terminal" evidence="1">
    <location>
        <begin position="176"/>
        <end position="253"/>
    </location>
</feature>
<dbReference type="Proteomes" id="UP000285266">
    <property type="component" value="Unassembled WGS sequence"/>
</dbReference>
<evidence type="ECO:0000259" key="1">
    <source>
        <dbReference type="Pfam" id="PF22768"/>
    </source>
</evidence>
<dbReference type="EMBL" id="QRAJ01000004">
    <property type="protein sequence ID" value="ROT86934.1"/>
    <property type="molecule type" value="Genomic_DNA"/>
</dbReference>
<reference evidence="2 3" key="1">
    <citation type="submission" date="2018-07" db="EMBL/GenBank/DDBJ databases">
        <title>The role of parmesan cheese in vectoring bovine microbiota.</title>
        <authorList>
            <person name="Lugli G.A."/>
            <person name="Milani C."/>
        </authorList>
    </citation>
    <scope>NUCLEOTIDE SEQUENCE [LARGE SCALE GENOMIC DNA]</scope>
    <source>
        <strain evidence="2 3">BMONG18</strain>
    </source>
</reference>
<evidence type="ECO:0000313" key="3">
    <source>
        <dbReference type="Proteomes" id="UP000285266"/>
    </source>
</evidence>
<dbReference type="Gene3D" id="2.60.120.860">
    <property type="match status" value="1"/>
</dbReference>